<protein>
    <submittedName>
        <fullName evidence="1">Uncharacterized protein</fullName>
    </submittedName>
</protein>
<comment type="caution">
    <text evidence="1">The sequence shown here is derived from an EMBL/GenBank/DDBJ whole genome shotgun (WGS) entry which is preliminary data.</text>
</comment>
<reference evidence="1" key="1">
    <citation type="submission" date="2022-04" db="EMBL/GenBank/DDBJ databases">
        <title>A functionally conserved STORR gene fusion in Papaver species that diverged 16.8 million years ago.</title>
        <authorList>
            <person name="Catania T."/>
        </authorList>
    </citation>
    <scope>NUCLEOTIDE SEQUENCE</scope>
    <source>
        <strain evidence="1">S-188037</strain>
    </source>
</reference>
<keyword evidence="2" id="KW-1185">Reference proteome</keyword>
<evidence type="ECO:0000313" key="2">
    <source>
        <dbReference type="Proteomes" id="UP001202328"/>
    </source>
</evidence>
<dbReference type="EMBL" id="JAJJMB010011750">
    <property type="protein sequence ID" value="KAI3900113.1"/>
    <property type="molecule type" value="Genomic_DNA"/>
</dbReference>
<dbReference type="AlphaFoldDB" id="A0AAD4XDJ4"/>
<evidence type="ECO:0000313" key="1">
    <source>
        <dbReference type="EMBL" id="KAI3900113.1"/>
    </source>
</evidence>
<dbReference type="Proteomes" id="UP001202328">
    <property type="component" value="Unassembled WGS sequence"/>
</dbReference>
<gene>
    <name evidence="1" type="ORF">MKW98_001013</name>
</gene>
<name>A0AAD4XDJ4_9MAGN</name>
<proteinExistence type="predicted"/>
<organism evidence="1 2">
    <name type="scientific">Papaver atlanticum</name>
    <dbReference type="NCBI Taxonomy" id="357466"/>
    <lineage>
        <taxon>Eukaryota</taxon>
        <taxon>Viridiplantae</taxon>
        <taxon>Streptophyta</taxon>
        <taxon>Embryophyta</taxon>
        <taxon>Tracheophyta</taxon>
        <taxon>Spermatophyta</taxon>
        <taxon>Magnoliopsida</taxon>
        <taxon>Ranunculales</taxon>
        <taxon>Papaveraceae</taxon>
        <taxon>Papaveroideae</taxon>
        <taxon>Papaver</taxon>
    </lineage>
</organism>
<sequence>MMKIDVTEIIVISFISTNFLSYCKVQLPSSNGIKQKIIEKVLENRVTLIVGETGCDPDSGRIPAALDV</sequence>
<accession>A0AAD4XDJ4</accession>